<name>A0A0V1FG74_TRIPS</name>
<keyword evidence="2" id="KW-1185">Reference proteome</keyword>
<proteinExistence type="predicted"/>
<dbReference type="AlphaFoldDB" id="A0A0V1FG74"/>
<reference evidence="1 2" key="1">
    <citation type="submission" date="2015-01" db="EMBL/GenBank/DDBJ databases">
        <title>Evolution of Trichinella species and genotypes.</title>
        <authorList>
            <person name="Korhonen P.K."/>
            <person name="Edoardo P."/>
            <person name="Giuseppe L.R."/>
            <person name="Gasser R.B."/>
        </authorList>
    </citation>
    <scope>NUCLEOTIDE SEQUENCE [LARGE SCALE GENOMIC DNA]</scope>
    <source>
        <strain evidence="1">ISS470</strain>
    </source>
</reference>
<organism evidence="1 2">
    <name type="scientific">Trichinella pseudospiralis</name>
    <name type="common">Parasitic roundworm</name>
    <dbReference type="NCBI Taxonomy" id="6337"/>
    <lineage>
        <taxon>Eukaryota</taxon>
        <taxon>Metazoa</taxon>
        <taxon>Ecdysozoa</taxon>
        <taxon>Nematoda</taxon>
        <taxon>Enoplea</taxon>
        <taxon>Dorylaimia</taxon>
        <taxon>Trichinellida</taxon>
        <taxon>Trichinellidae</taxon>
        <taxon>Trichinella</taxon>
    </lineage>
</organism>
<accession>A0A0V1FG74</accession>
<dbReference type="EMBL" id="JYDT01000100">
    <property type="protein sequence ID" value="KRY85044.1"/>
    <property type="molecule type" value="Genomic_DNA"/>
</dbReference>
<gene>
    <name evidence="1" type="ORF">T4D_11620</name>
</gene>
<evidence type="ECO:0000313" key="2">
    <source>
        <dbReference type="Proteomes" id="UP000054995"/>
    </source>
</evidence>
<protein>
    <submittedName>
        <fullName evidence="1">Uncharacterized protein</fullName>
    </submittedName>
</protein>
<evidence type="ECO:0000313" key="1">
    <source>
        <dbReference type="EMBL" id="KRY85044.1"/>
    </source>
</evidence>
<sequence length="102" mass="11869">MITDVSDDDTTSNNLIKRPRIGFKFFLKNKNAELINISIYFKFNSSQINVFLLNKIILQDLQLRVQCSFHLKTAFKLNFIMNAISVCVNNIKNCKKPELKIQ</sequence>
<comment type="caution">
    <text evidence="1">The sequence shown here is derived from an EMBL/GenBank/DDBJ whole genome shotgun (WGS) entry which is preliminary data.</text>
</comment>
<dbReference type="Proteomes" id="UP000054995">
    <property type="component" value="Unassembled WGS sequence"/>
</dbReference>